<dbReference type="PATRIC" id="fig|151081.8.peg.141"/>
<accession>A0A0F4Q079</accession>
<evidence type="ECO:0000313" key="2">
    <source>
        <dbReference type="Proteomes" id="UP000033664"/>
    </source>
</evidence>
<comment type="caution">
    <text evidence="1">The sequence shown here is derived from an EMBL/GenBank/DDBJ whole genome shotgun (WGS) entry which is preliminary data.</text>
</comment>
<evidence type="ECO:0000313" key="1">
    <source>
        <dbReference type="EMBL" id="KJZ01177.1"/>
    </source>
</evidence>
<organism evidence="1 2">
    <name type="scientific">Pseudoalteromonas ruthenica</name>
    <dbReference type="NCBI Taxonomy" id="151081"/>
    <lineage>
        <taxon>Bacteria</taxon>
        <taxon>Pseudomonadati</taxon>
        <taxon>Pseudomonadota</taxon>
        <taxon>Gammaproteobacteria</taxon>
        <taxon>Alteromonadales</taxon>
        <taxon>Pseudoalteromonadaceae</taxon>
        <taxon>Pseudoalteromonas</taxon>
    </lineage>
</organism>
<dbReference type="EMBL" id="JXXZ01000004">
    <property type="protein sequence ID" value="KJZ01177.1"/>
    <property type="molecule type" value="Genomic_DNA"/>
</dbReference>
<name>A0A0F4Q079_9GAMM</name>
<dbReference type="Proteomes" id="UP000033664">
    <property type="component" value="Unassembled WGS sequence"/>
</dbReference>
<dbReference type="GeneID" id="58227823"/>
<sequence length="155" mass="17206">MASSTPAECSALCKNKNFLQTLHLARNQVGIMIRMANEPLTYDSDRAGRMLGTVLREKPDGTFEYGRVSTDVLYGKEVIANGFTGAHQEIKHAAAILIGVAPDWRGGRVRRAEQTYTRLAEKLDCPIFIMGSGSGAIRKLWVADEDSMVEFLWKK</sequence>
<reference evidence="1 2" key="1">
    <citation type="journal article" date="2015" name="BMC Genomics">
        <title>Genome mining reveals unlocked bioactive potential of marine Gram-negative bacteria.</title>
        <authorList>
            <person name="Machado H."/>
            <person name="Sonnenschein E.C."/>
            <person name="Melchiorsen J."/>
            <person name="Gram L."/>
        </authorList>
    </citation>
    <scope>NUCLEOTIDE SEQUENCE [LARGE SCALE GENOMIC DNA]</scope>
    <source>
        <strain evidence="1 2">S3137</strain>
    </source>
</reference>
<gene>
    <name evidence="1" type="ORF">TW72_04885</name>
</gene>
<keyword evidence="2" id="KW-1185">Reference proteome</keyword>
<dbReference type="AlphaFoldDB" id="A0A0F4Q079"/>
<dbReference type="RefSeq" id="WP_045978137.1">
    <property type="nucleotide sequence ID" value="NZ_JXXY01000001.1"/>
</dbReference>
<proteinExistence type="predicted"/>
<protein>
    <submittedName>
        <fullName evidence="1">Uncharacterized protein</fullName>
    </submittedName>
</protein>